<sequence>MPKVTLSSSSEDSASVINKYLQGESKRSKSQAGLTKDSENHLAGLTDIQAMAQDPIAALFVRTNLARRIAWLLSASSTVIYAPAITKARSSSTLWLNSLAAGVWLPGLLCTAARHSPQLANRICSTPGLLQAIQTAYLPSLENLPSQIQSDGKAAMRPKRLTASYSVPMPGIICFLRLLAQSSSNIARTLLCAYYIAHKNQRELDTSQLESAFLPSGSQVGPVARLAEVRNTLGLSLY</sequence>
<dbReference type="AlphaFoldDB" id="A0A448XC21"/>
<protein>
    <submittedName>
        <fullName evidence="1">Uncharacterized protein</fullName>
    </submittedName>
</protein>
<evidence type="ECO:0000313" key="2">
    <source>
        <dbReference type="Proteomes" id="UP000784294"/>
    </source>
</evidence>
<dbReference type="Proteomes" id="UP000784294">
    <property type="component" value="Unassembled WGS sequence"/>
</dbReference>
<comment type="caution">
    <text evidence="1">The sequence shown here is derived from an EMBL/GenBank/DDBJ whole genome shotgun (WGS) entry which is preliminary data.</text>
</comment>
<reference evidence="1" key="1">
    <citation type="submission" date="2018-11" db="EMBL/GenBank/DDBJ databases">
        <authorList>
            <consortium name="Pathogen Informatics"/>
        </authorList>
    </citation>
    <scope>NUCLEOTIDE SEQUENCE</scope>
</reference>
<proteinExistence type="predicted"/>
<keyword evidence="2" id="KW-1185">Reference proteome</keyword>
<organism evidence="1 2">
    <name type="scientific">Protopolystoma xenopodis</name>
    <dbReference type="NCBI Taxonomy" id="117903"/>
    <lineage>
        <taxon>Eukaryota</taxon>
        <taxon>Metazoa</taxon>
        <taxon>Spiralia</taxon>
        <taxon>Lophotrochozoa</taxon>
        <taxon>Platyhelminthes</taxon>
        <taxon>Monogenea</taxon>
        <taxon>Polyopisthocotylea</taxon>
        <taxon>Polystomatidea</taxon>
        <taxon>Polystomatidae</taxon>
        <taxon>Protopolystoma</taxon>
    </lineage>
</organism>
<accession>A0A448XC21</accession>
<gene>
    <name evidence="1" type="ORF">PXEA_LOCUS26806</name>
</gene>
<dbReference type="EMBL" id="CAAALY010245660">
    <property type="protein sequence ID" value="VEL33366.1"/>
    <property type="molecule type" value="Genomic_DNA"/>
</dbReference>
<evidence type="ECO:0000313" key="1">
    <source>
        <dbReference type="EMBL" id="VEL33366.1"/>
    </source>
</evidence>
<name>A0A448XC21_9PLAT</name>